<accession>A0AAV2KWX2</accession>
<evidence type="ECO:0000313" key="2">
    <source>
        <dbReference type="Proteomes" id="UP001497482"/>
    </source>
</evidence>
<protein>
    <submittedName>
        <fullName evidence="1">Uncharacterized protein</fullName>
    </submittedName>
</protein>
<evidence type="ECO:0000313" key="1">
    <source>
        <dbReference type="EMBL" id="CAL1594575.1"/>
    </source>
</evidence>
<name>A0AAV2KWX2_KNICA</name>
<reference evidence="1 2" key="1">
    <citation type="submission" date="2024-04" db="EMBL/GenBank/DDBJ databases">
        <authorList>
            <person name="Waldvogel A.-M."/>
            <person name="Schoenle A."/>
        </authorList>
    </citation>
    <scope>NUCLEOTIDE SEQUENCE [LARGE SCALE GENOMIC DNA]</scope>
</reference>
<dbReference type="AlphaFoldDB" id="A0AAV2KWX2"/>
<proteinExistence type="predicted"/>
<dbReference type="Proteomes" id="UP001497482">
    <property type="component" value="Chromosome 20"/>
</dbReference>
<keyword evidence="2" id="KW-1185">Reference proteome</keyword>
<sequence>MIHAAEWQRPGLRVWVARVQPGRPTAQRVQTGLAAAACGRVDDGGRALGGMFLQTGEELIQPEPRECGSWMTLDTVHRSGERELHTPKDMKRWFMWKVLAGIEGFNREYHLSA</sequence>
<organism evidence="1 2">
    <name type="scientific">Knipowitschia caucasica</name>
    <name type="common">Caucasian dwarf goby</name>
    <name type="synonym">Pomatoschistus caucasicus</name>
    <dbReference type="NCBI Taxonomy" id="637954"/>
    <lineage>
        <taxon>Eukaryota</taxon>
        <taxon>Metazoa</taxon>
        <taxon>Chordata</taxon>
        <taxon>Craniata</taxon>
        <taxon>Vertebrata</taxon>
        <taxon>Euteleostomi</taxon>
        <taxon>Actinopterygii</taxon>
        <taxon>Neopterygii</taxon>
        <taxon>Teleostei</taxon>
        <taxon>Neoteleostei</taxon>
        <taxon>Acanthomorphata</taxon>
        <taxon>Gobiaria</taxon>
        <taxon>Gobiiformes</taxon>
        <taxon>Gobioidei</taxon>
        <taxon>Gobiidae</taxon>
        <taxon>Gobiinae</taxon>
        <taxon>Knipowitschia</taxon>
    </lineage>
</organism>
<gene>
    <name evidence="1" type="ORF">KC01_LOCUS23528</name>
</gene>
<dbReference type="EMBL" id="OZ035842">
    <property type="protein sequence ID" value="CAL1594575.1"/>
    <property type="molecule type" value="Genomic_DNA"/>
</dbReference>